<proteinExistence type="predicted"/>
<keyword evidence="1" id="KW-1133">Transmembrane helix</keyword>
<protein>
    <recommendedName>
        <fullName evidence="4">DoxX family protein</fullName>
    </recommendedName>
</protein>
<gene>
    <name evidence="2" type="ORF">IFK94_02695</name>
</gene>
<dbReference type="Proteomes" id="UP000648239">
    <property type="component" value="Unassembled WGS sequence"/>
</dbReference>
<dbReference type="AlphaFoldDB" id="A0A8J6XSI4"/>
<evidence type="ECO:0000313" key="3">
    <source>
        <dbReference type="Proteomes" id="UP000648239"/>
    </source>
</evidence>
<reference evidence="2 3" key="1">
    <citation type="submission" date="2020-08" db="EMBL/GenBank/DDBJ databases">
        <title>Acidobacteriota in marine sediments use diverse sulfur dissimilation pathways.</title>
        <authorList>
            <person name="Wasmund K."/>
        </authorList>
    </citation>
    <scope>NUCLEOTIDE SEQUENCE [LARGE SCALE GENOMIC DNA]</scope>
    <source>
        <strain evidence="2">MAG AM4</strain>
    </source>
</reference>
<accession>A0A8J6XSI4</accession>
<keyword evidence="1" id="KW-0472">Membrane</keyword>
<evidence type="ECO:0008006" key="4">
    <source>
        <dbReference type="Google" id="ProtNLM"/>
    </source>
</evidence>
<keyword evidence="1" id="KW-0812">Transmembrane</keyword>
<evidence type="ECO:0000256" key="1">
    <source>
        <dbReference type="SAM" id="Phobius"/>
    </source>
</evidence>
<sequence length="131" mass="14389">MMKYVDIAAHILLGLVFAVFGLAGLLKPDLFPQPELDQEAAFFMSGLSANAYFMVVLKLVEAVGGILILFRRWVPLALVLLAPVVVHIFLFHAFLAPEGLPMAVALVVLEGYLGFVVYRKSFKTVLAARQN</sequence>
<dbReference type="EMBL" id="JACXWD010000005">
    <property type="protein sequence ID" value="MBD3867008.1"/>
    <property type="molecule type" value="Genomic_DNA"/>
</dbReference>
<feature type="transmembrane region" description="Helical" evidence="1">
    <location>
        <begin position="7"/>
        <end position="26"/>
    </location>
</feature>
<comment type="caution">
    <text evidence="2">The sequence shown here is derived from an EMBL/GenBank/DDBJ whole genome shotgun (WGS) entry which is preliminary data.</text>
</comment>
<feature type="transmembrane region" description="Helical" evidence="1">
    <location>
        <begin position="77"/>
        <end position="94"/>
    </location>
</feature>
<feature type="transmembrane region" description="Helical" evidence="1">
    <location>
        <begin position="100"/>
        <end position="118"/>
    </location>
</feature>
<organism evidence="2 3">
    <name type="scientific">Candidatus Polarisedimenticola svalbardensis</name>
    <dbReference type="NCBI Taxonomy" id="2886004"/>
    <lineage>
        <taxon>Bacteria</taxon>
        <taxon>Pseudomonadati</taxon>
        <taxon>Acidobacteriota</taxon>
        <taxon>Candidatus Polarisedimenticolia</taxon>
        <taxon>Candidatus Polarisedimenticolales</taxon>
        <taxon>Candidatus Polarisedimenticolaceae</taxon>
        <taxon>Candidatus Polarisedimenticola</taxon>
    </lineage>
</organism>
<name>A0A8J6XSI4_9BACT</name>
<evidence type="ECO:0000313" key="2">
    <source>
        <dbReference type="EMBL" id="MBD3867008.1"/>
    </source>
</evidence>